<dbReference type="CDD" id="cd00009">
    <property type="entry name" value="AAA"/>
    <property type="match status" value="1"/>
</dbReference>
<dbReference type="GO" id="GO:0003689">
    <property type="term" value="F:DNA clamp loader activity"/>
    <property type="evidence" value="ECO:0007669"/>
    <property type="project" value="TreeGrafter"/>
</dbReference>
<dbReference type="FunCoup" id="L2GPS1">
    <property type="interactions" value="195"/>
</dbReference>
<keyword evidence="2" id="KW-0235">DNA replication</keyword>
<dbReference type="GO" id="GO:0005524">
    <property type="term" value="F:ATP binding"/>
    <property type="evidence" value="ECO:0007669"/>
    <property type="project" value="UniProtKB-KW"/>
</dbReference>
<dbReference type="InterPro" id="IPR050238">
    <property type="entry name" value="DNA_Rep/Repair_Clamp_Loader"/>
</dbReference>
<dbReference type="SMART" id="SM00382">
    <property type="entry name" value="AAA"/>
    <property type="match status" value="1"/>
</dbReference>
<name>L2GPS1_VITCO</name>
<gene>
    <name evidence="6" type="ORF">VICG_00717</name>
</gene>
<dbReference type="GeneID" id="19881433"/>
<evidence type="ECO:0000313" key="6">
    <source>
        <dbReference type="EMBL" id="ELA42317.1"/>
    </source>
</evidence>
<dbReference type="Gene3D" id="3.40.50.300">
    <property type="entry name" value="P-loop containing nucleotide triphosphate hydrolases"/>
    <property type="match status" value="1"/>
</dbReference>
<dbReference type="GO" id="GO:0003677">
    <property type="term" value="F:DNA binding"/>
    <property type="evidence" value="ECO:0007669"/>
    <property type="project" value="InterPro"/>
</dbReference>
<evidence type="ECO:0000256" key="4">
    <source>
        <dbReference type="ARBA" id="ARBA00022840"/>
    </source>
</evidence>
<dbReference type="VEuPathDB" id="MicrosporidiaDB:VICG_00717"/>
<dbReference type="Pfam" id="PF00004">
    <property type="entry name" value="AAA"/>
    <property type="match status" value="1"/>
</dbReference>
<dbReference type="HOGENOM" id="CLU_042324_1_1_1"/>
<dbReference type="GO" id="GO:0006281">
    <property type="term" value="P:DNA repair"/>
    <property type="evidence" value="ECO:0007669"/>
    <property type="project" value="TreeGrafter"/>
</dbReference>
<evidence type="ECO:0000256" key="2">
    <source>
        <dbReference type="ARBA" id="ARBA00022705"/>
    </source>
</evidence>
<sequence length="300" mass="33973">MSLPFTEKYRPKTLDEIRGNDEVIECLKSFNTEDLPNMLFYGPPGTGKTTAIKALTRELAHQNILELNASDHRGIDTVRTQIKEFAGIKLLGPKIIVLDEADSMSRDAQAAIRRIIETSKNTRFCFICNYYKKIIEPIVSRCTKFRFSPVNGSSRIKEVCLKEDIPFDDEGIEILNQFSDGDMRKVMNDIQGIKGSYGALSIENVLEFFGMKSDEVFVDIFDSLTKDDFKRCKEKIEKHDVDSTNLVTKISKLLVNSSLNKKMEILKLLGEVEQRLTVGCSEKIQTNAIIAAFILNRQGL</sequence>
<evidence type="ECO:0000313" key="7">
    <source>
        <dbReference type="Proteomes" id="UP000011082"/>
    </source>
</evidence>
<dbReference type="SUPFAM" id="SSF48019">
    <property type="entry name" value="post-AAA+ oligomerization domain-like"/>
    <property type="match status" value="1"/>
</dbReference>
<proteinExistence type="inferred from homology"/>
<dbReference type="CDD" id="cd18140">
    <property type="entry name" value="HLD_clamp_RFC"/>
    <property type="match status" value="1"/>
</dbReference>
<dbReference type="InParanoid" id="L2GPS1"/>
<dbReference type="Gene3D" id="1.20.272.10">
    <property type="match status" value="1"/>
</dbReference>
<dbReference type="InterPro" id="IPR027417">
    <property type="entry name" value="P-loop_NTPase"/>
</dbReference>
<dbReference type="InterPro" id="IPR003593">
    <property type="entry name" value="AAA+_ATPase"/>
</dbReference>
<dbReference type="GO" id="GO:0006271">
    <property type="term" value="P:DNA strand elongation involved in DNA replication"/>
    <property type="evidence" value="ECO:0007669"/>
    <property type="project" value="UniProtKB-ARBA"/>
</dbReference>
<dbReference type="InterPro" id="IPR008921">
    <property type="entry name" value="DNA_pol3_clamp-load_cplx_C"/>
</dbReference>
<dbReference type="SUPFAM" id="SSF52540">
    <property type="entry name" value="P-loop containing nucleoside triphosphate hydrolases"/>
    <property type="match status" value="1"/>
</dbReference>
<feature type="domain" description="AAA+ ATPase" evidence="5">
    <location>
        <begin position="34"/>
        <end position="153"/>
    </location>
</feature>
<dbReference type="InterPro" id="IPR047854">
    <property type="entry name" value="RFC_lid"/>
</dbReference>
<dbReference type="OrthoDB" id="4199794at2759"/>
<dbReference type="InterPro" id="IPR003959">
    <property type="entry name" value="ATPase_AAA_core"/>
</dbReference>
<dbReference type="InterPro" id="IPR013748">
    <property type="entry name" value="Rep_factorC_C"/>
</dbReference>
<dbReference type="PANTHER" id="PTHR11669:SF20">
    <property type="entry name" value="REPLICATION FACTOR C SUBUNIT 4"/>
    <property type="match status" value="1"/>
</dbReference>
<dbReference type="GO" id="GO:0031391">
    <property type="term" value="C:Elg1 RFC-like complex"/>
    <property type="evidence" value="ECO:0007669"/>
    <property type="project" value="UniProtKB-ARBA"/>
</dbReference>
<keyword evidence="3" id="KW-0547">Nucleotide-binding</keyword>
<comment type="similarity">
    <text evidence="1">Belongs to the activator 1 small subunits family.</text>
</comment>
<dbReference type="PANTHER" id="PTHR11669">
    <property type="entry name" value="REPLICATION FACTOR C / DNA POLYMERASE III GAMMA-TAU SUBUNIT"/>
    <property type="match status" value="1"/>
</dbReference>
<dbReference type="Pfam" id="PF08542">
    <property type="entry name" value="Rep_fac_C"/>
    <property type="match status" value="1"/>
</dbReference>
<dbReference type="Gene3D" id="1.10.8.60">
    <property type="match status" value="1"/>
</dbReference>
<dbReference type="OMA" id="AEDNLPW"/>
<keyword evidence="7" id="KW-1185">Reference proteome</keyword>
<dbReference type="AlphaFoldDB" id="L2GPS1"/>
<evidence type="ECO:0000259" key="5">
    <source>
        <dbReference type="SMART" id="SM00382"/>
    </source>
</evidence>
<dbReference type="Proteomes" id="UP000011082">
    <property type="component" value="Unassembled WGS sequence"/>
</dbReference>
<evidence type="ECO:0000256" key="1">
    <source>
        <dbReference type="ARBA" id="ARBA00005378"/>
    </source>
</evidence>
<reference evidence="7" key="1">
    <citation type="submission" date="2011-05" db="EMBL/GenBank/DDBJ databases">
        <title>The genome sequence of Vittaforma corneae strain ATCC 50505.</title>
        <authorList>
            <consortium name="The Broad Institute Genome Sequencing Platform"/>
            <person name="Cuomo C."/>
            <person name="Didier E."/>
            <person name="Bowers L."/>
            <person name="Young S.K."/>
            <person name="Zeng Q."/>
            <person name="Gargeya S."/>
            <person name="Fitzgerald M."/>
            <person name="Haas B."/>
            <person name="Abouelleil A."/>
            <person name="Alvarado L."/>
            <person name="Arachchi H.M."/>
            <person name="Berlin A."/>
            <person name="Chapman S.B."/>
            <person name="Gearin G."/>
            <person name="Goldberg J."/>
            <person name="Griggs A."/>
            <person name="Gujja S."/>
            <person name="Hansen M."/>
            <person name="Heiman D."/>
            <person name="Howarth C."/>
            <person name="Larimer J."/>
            <person name="Lui A."/>
            <person name="MacDonald P.J.P."/>
            <person name="McCowen C."/>
            <person name="Montmayeur A."/>
            <person name="Murphy C."/>
            <person name="Neiman D."/>
            <person name="Pearson M."/>
            <person name="Priest M."/>
            <person name="Roberts A."/>
            <person name="Saif S."/>
            <person name="Shea T."/>
            <person name="Sisk P."/>
            <person name="Stolte C."/>
            <person name="Sykes S."/>
            <person name="Wortman J."/>
            <person name="Nusbaum C."/>
            <person name="Birren B."/>
        </authorList>
    </citation>
    <scope>NUCLEOTIDE SEQUENCE [LARGE SCALE GENOMIC DNA]</scope>
    <source>
        <strain evidence="7">ATCC 50505</strain>
    </source>
</reference>
<accession>L2GPS1</accession>
<protein>
    <recommendedName>
        <fullName evidence="5">AAA+ ATPase domain-containing protein</fullName>
    </recommendedName>
</protein>
<keyword evidence="4" id="KW-0067">ATP-binding</keyword>
<dbReference type="EMBL" id="JH370133">
    <property type="protein sequence ID" value="ELA42317.1"/>
    <property type="molecule type" value="Genomic_DNA"/>
</dbReference>
<dbReference type="GO" id="GO:0005663">
    <property type="term" value="C:DNA replication factor C complex"/>
    <property type="evidence" value="ECO:0007669"/>
    <property type="project" value="TreeGrafter"/>
</dbReference>
<dbReference type="RefSeq" id="XP_007604168.1">
    <property type="nucleotide sequence ID" value="XM_007604106.1"/>
</dbReference>
<evidence type="ECO:0000256" key="3">
    <source>
        <dbReference type="ARBA" id="ARBA00022741"/>
    </source>
</evidence>
<dbReference type="STRING" id="993615.L2GPS1"/>
<organism evidence="6 7">
    <name type="scientific">Vittaforma corneae (strain ATCC 50505)</name>
    <name type="common">Microsporidian parasite</name>
    <name type="synonym">Nosema corneum</name>
    <dbReference type="NCBI Taxonomy" id="993615"/>
    <lineage>
        <taxon>Eukaryota</taxon>
        <taxon>Fungi</taxon>
        <taxon>Fungi incertae sedis</taxon>
        <taxon>Microsporidia</taxon>
        <taxon>Nosematidae</taxon>
        <taxon>Vittaforma</taxon>
    </lineage>
</organism>
<dbReference type="FunFam" id="3.40.50.300:FF:000952">
    <property type="entry name" value="Replication factor C subunit 2"/>
    <property type="match status" value="1"/>
</dbReference>
<dbReference type="GO" id="GO:0016887">
    <property type="term" value="F:ATP hydrolysis activity"/>
    <property type="evidence" value="ECO:0007669"/>
    <property type="project" value="InterPro"/>
</dbReference>